<dbReference type="PANTHER" id="PTHR31480">
    <property type="entry name" value="BIFUNCTIONAL LYCOPENE CYCLASE/PHYTOENE SYNTHASE"/>
    <property type="match status" value="1"/>
</dbReference>
<dbReference type="InterPro" id="IPR019845">
    <property type="entry name" value="Squalene/phytoene_synthase_CS"/>
</dbReference>
<dbReference type="EMBL" id="QXTF01000002">
    <property type="protein sequence ID" value="RIX29228.1"/>
    <property type="molecule type" value="Genomic_DNA"/>
</dbReference>
<dbReference type="Gene3D" id="1.10.600.10">
    <property type="entry name" value="Farnesyl Diphosphate Synthase"/>
    <property type="match status" value="1"/>
</dbReference>
<reference evidence="3 4" key="1">
    <citation type="submission" date="2018-09" db="EMBL/GenBank/DDBJ databases">
        <title>Sphingomonas sp. DAC4.</title>
        <authorList>
            <person name="Seo T."/>
        </authorList>
    </citation>
    <scope>NUCLEOTIDE SEQUENCE [LARGE SCALE GENOMIC DNA]</scope>
    <source>
        <strain evidence="3 4">DAC4</strain>
    </source>
</reference>
<dbReference type="PROSITE" id="PS01044">
    <property type="entry name" value="SQUALEN_PHYTOEN_SYN_1"/>
    <property type="match status" value="1"/>
</dbReference>
<evidence type="ECO:0000313" key="4">
    <source>
        <dbReference type="Proteomes" id="UP000285023"/>
    </source>
</evidence>
<gene>
    <name evidence="3" type="ORF">D3M59_07935</name>
</gene>
<keyword evidence="4" id="KW-1185">Reference proteome</keyword>
<keyword evidence="1" id="KW-0808">Transferase</keyword>
<evidence type="ECO:0000313" key="3">
    <source>
        <dbReference type="EMBL" id="RIX29228.1"/>
    </source>
</evidence>
<dbReference type="InterPro" id="IPR002060">
    <property type="entry name" value="Squ/phyt_synthse"/>
</dbReference>
<dbReference type="InterPro" id="IPR044843">
    <property type="entry name" value="Trans_IPPS_bact-type"/>
</dbReference>
<dbReference type="Pfam" id="PF00494">
    <property type="entry name" value="SQS_PSY"/>
    <property type="match status" value="1"/>
</dbReference>
<dbReference type="InterPro" id="IPR033904">
    <property type="entry name" value="Trans_IPPS_HH"/>
</dbReference>
<dbReference type="PROSITE" id="PS01045">
    <property type="entry name" value="SQUALEN_PHYTOEN_SYN_2"/>
    <property type="match status" value="1"/>
</dbReference>
<dbReference type="CDD" id="cd00683">
    <property type="entry name" value="Trans_IPPS_HH"/>
    <property type="match status" value="1"/>
</dbReference>
<name>A0A418PZT2_9SPHN</name>
<dbReference type="SFLD" id="SFLDG01212">
    <property type="entry name" value="Phytoene_synthase_like"/>
    <property type="match status" value="1"/>
</dbReference>
<dbReference type="SUPFAM" id="SSF48576">
    <property type="entry name" value="Terpenoid synthases"/>
    <property type="match status" value="1"/>
</dbReference>
<dbReference type="AlphaFoldDB" id="A0A418PZT2"/>
<accession>A0A418PZT2</accession>
<dbReference type="SFLD" id="SFLDG01018">
    <property type="entry name" value="Squalene/Phytoene_Synthase_Lik"/>
    <property type="match status" value="1"/>
</dbReference>
<comment type="caution">
    <text evidence="3">The sequence shown here is derived from an EMBL/GenBank/DDBJ whole genome shotgun (WGS) entry which is preliminary data.</text>
</comment>
<dbReference type="InterPro" id="IPR008949">
    <property type="entry name" value="Isoprenoid_synthase_dom_sf"/>
</dbReference>
<feature type="region of interest" description="Disordered" evidence="2">
    <location>
        <begin position="299"/>
        <end position="335"/>
    </location>
</feature>
<organism evidence="3 4">
    <name type="scientific">Sphingomonas edaphi</name>
    <dbReference type="NCBI Taxonomy" id="2315689"/>
    <lineage>
        <taxon>Bacteria</taxon>
        <taxon>Pseudomonadati</taxon>
        <taxon>Pseudomonadota</taxon>
        <taxon>Alphaproteobacteria</taxon>
        <taxon>Sphingomonadales</taxon>
        <taxon>Sphingomonadaceae</taxon>
        <taxon>Sphingomonas</taxon>
    </lineage>
</organism>
<evidence type="ECO:0000256" key="2">
    <source>
        <dbReference type="SAM" id="MobiDB-lite"/>
    </source>
</evidence>
<proteinExistence type="predicted"/>
<dbReference type="OrthoDB" id="9807580at2"/>
<dbReference type="GO" id="GO:0051996">
    <property type="term" value="F:squalene synthase [NAD(P)H] activity"/>
    <property type="evidence" value="ECO:0007669"/>
    <property type="project" value="InterPro"/>
</dbReference>
<dbReference type="GO" id="GO:0016117">
    <property type="term" value="P:carotenoid biosynthetic process"/>
    <property type="evidence" value="ECO:0007669"/>
    <property type="project" value="UniProtKB-ARBA"/>
</dbReference>
<dbReference type="SFLD" id="SFLDS00005">
    <property type="entry name" value="Isoprenoid_Synthase_Type_I"/>
    <property type="match status" value="1"/>
</dbReference>
<sequence length="335" mass="36486">MRPERDQLVEAAGRSIARGSKSFRFASQIFDLETRERSWLLYAWCRACDDITDGQTLGHDAQTPDNPEERIAFIWAKTDAALRGEHVGLVPFDALATVAAETGIPANLPQDHLAGFARDAVGWSPQTEADLLSYCYQVAGAVGVMMAHVMGVPAGDRDTLDRASDLGIAFQLANIARDIVDDARVGRSYLPSEWLQAEGLAGSDISDPAHRPALARMTHRLAELAEAYRRSSKVGAARLPFRSRWAVLSAAGIYGEVAIRAVTLGQRAWDQRISISKAEKFALVIEAFGEALMPAPKVNRQGLWTRPSERAPAHPPGRQAEPSAPRRAGRKGNQS</sequence>
<evidence type="ECO:0000256" key="1">
    <source>
        <dbReference type="ARBA" id="ARBA00022679"/>
    </source>
</evidence>
<dbReference type="Proteomes" id="UP000285023">
    <property type="component" value="Unassembled WGS sequence"/>
</dbReference>
<dbReference type="RefSeq" id="WP_119533116.1">
    <property type="nucleotide sequence ID" value="NZ_QXTF01000002.1"/>
</dbReference>
<dbReference type="GO" id="GO:0004311">
    <property type="term" value="F:geranylgeranyl diphosphate synthase activity"/>
    <property type="evidence" value="ECO:0007669"/>
    <property type="project" value="InterPro"/>
</dbReference>
<protein>
    <submittedName>
        <fullName evidence="3">Phytoene/squalene synthase family protein</fullName>
    </submittedName>
</protein>